<feature type="chain" id="PRO_5016418588" description="Secreted protein" evidence="2">
    <location>
        <begin position="26"/>
        <end position="85"/>
    </location>
</feature>
<dbReference type="RefSeq" id="XP_025491890.1">
    <property type="nucleotide sequence ID" value="XM_025641544.1"/>
</dbReference>
<sequence>MYRCMPNLCLVFALAFPCISTWSQGQNASTMYSKGNMCARPFPSYLSCLLSIPFPLLICWFIASESSESTHAVVSIHDGRRANHV</sequence>
<evidence type="ECO:0000313" key="4">
    <source>
        <dbReference type="Proteomes" id="UP000248340"/>
    </source>
</evidence>
<reference evidence="3 4" key="1">
    <citation type="submission" date="2016-12" db="EMBL/GenBank/DDBJ databases">
        <title>The genomes of Aspergillus section Nigri reveals drivers in fungal speciation.</title>
        <authorList>
            <consortium name="DOE Joint Genome Institute"/>
            <person name="Vesth T.C."/>
            <person name="Nybo J."/>
            <person name="Theobald S."/>
            <person name="Brandl J."/>
            <person name="Frisvad J.C."/>
            <person name="Nielsen K.F."/>
            <person name="Lyhne E.K."/>
            <person name="Kogle M.E."/>
            <person name="Kuo A."/>
            <person name="Riley R."/>
            <person name="Clum A."/>
            <person name="Nolan M."/>
            <person name="Lipzen A."/>
            <person name="Salamov A."/>
            <person name="Henrissat B."/>
            <person name="Wiebenga A."/>
            <person name="De Vries R.P."/>
            <person name="Grigoriev I.V."/>
            <person name="Mortensen U.H."/>
            <person name="Andersen M.R."/>
            <person name="Baker S.E."/>
        </authorList>
    </citation>
    <scope>NUCLEOTIDE SEQUENCE [LARGE SCALE GENOMIC DNA]</scope>
    <source>
        <strain evidence="3 4">CBS 121591</strain>
    </source>
</reference>
<organism evidence="3 4">
    <name type="scientific">Aspergillus uvarum CBS 121591</name>
    <dbReference type="NCBI Taxonomy" id="1448315"/>
    <lineage>
        <taxon>Eukaryota</taxon>
        <taxon>Fungi</taxon>
        <taxon>Dikarya</taxon>
        <taxon>Ascomycota</taxon>
        <taxon>Pezizomycotina</taxon>
        <taxon>Eurotiomycetes</taxon>
        <taxon>Eurotiomycetidae</taxon>
        <taxon>Eurotiales</taxon>
        <taxon>Aspergillaceae</taxon>
        <taxon>Aspergillus</taxon>
        <taxon>Aspergillus subgen. Circumdati</taxon>
    </lineage>
</organism>
<accession>A0A319CBL7</accession>
<evidence type="ECO:0000256" key="1">
    <source>
        <dbReference type="SAM" id="Phobius"/>
    </source>
</evidence>
<protein>
    <recommendedName>
        <fullName evidence="5">Secreted protein</fullName>
    </recommendedName>
</protein>
<evidence type="ECO:0000313" key="3">
    <source>
        <dbReference type="EMBL" id="PYH81690.1"/>
    </source>
</evidence>
<keyword evidence="1" id="KW-0812">Transmembrane</keyword>
<dbReference type="GeneID" id="37144286"/>
<keyword evidence="4" id="KW-1185">Reference proteome</keyword>
<keyword evidence="1" id="KW-0472">Membrane</keyword>
<gene>
    <name evidence="3" type="ORF">BO82DRAFT_77946</name>
</gene>
<name>A0A319CBL7_9EURO</name>
<dbReference type="AlphaFoldDB" id="A0A319CBL7"/>
<keyword evidence="2" id="KW-0732">Signal</keyword>
<evidence type="ECO:0000256" key="2">
    <source>
        <dbReference type="SAM" id="SignalP"/>
    </source>
</evidence>
<dbReference type="VEuPathDB" id="FungiDB:BO82DRAFT_77946"/>
<proteinExistence type="predicted"/>
<keyword evidence="1" id="KW-1133">Transmembrane helix</keyword>
<dbReference type="Proteomes" id="UP000248340">
    <property type="component" value="Unassembled WGS sequence"/>
</dbReference>
<feature type="transmembrane region" description="Helical" evidence="1">
    <location>
        <begin position="44"/>
        <end position="63"/>
    </location>
</feature>
<feature type="signal peptide" evidence="2">
    <location>
        <begin position="1"/>
        <end position="25"/>
    </location>
</feature>
<evidence type="ECO:0008006" key="5">
    <source>
        <dbReference type="Google" id="ProtNLM"/>
    </source>
</evidence>
<dbReference type="EMBL" id="KZ821700">
    <property type="protein sequence ID" value="PYH81690.1"/>
    <property type="molecule type" value="Genomic_DNA"/>
</dbReference>